<reference evidence="2" key="1">
    <citation type="submission" date="2019-05" db="EMBL/GenBank/DDBJ databases">
        <title>The de novo reference genome and transcriptome assemblies of the wild tomato species Solanum chilense.</title>
        <authorList>
            <person name="Stam R."/>
            <person name="Nosenko T."/>
            <person name="Hoerger A.C."/>
            <person name="Stephan W."/>
            <person name="Seidel M.A."/>
            <person name="Kuhn J.M.M."/>
            <person name="Haberer G."/>
            <person name="Tellier A."/>
        </authorList>
    </citation>
    <scope>NUCLEOTIDE SEQUENCE</scope>
    <source>
        <tissue evidence="2">Mature leaves</tissue>
    </source>
</reference>
<organism evidence="2">
    <name type="scientific">Solanum chilense</name>
    <name type="common">Tomato</name>
    <name type="synonym">Lycopersicon chilense</name>
    <dbReference type="NCBI Taxonomy" id="4083"/>
    <lineage>
        <taxon>Eukaryota</taxon>
        <taxon>Viridiplantae</taxon>
        <taxon>Streptophyta</taxon>
        <taxon>Embryophyta</taxon>
        <taxon>Tracheophyta</taxon>
        <taxon>Spermatophyta</taxon>
        <taxon>Magnoliopsida</taxon>
        <taxon>eudicotyledons</taxon>
        <taxon>Gunneridae</taxon>
        <taxon>Pentapetalae</taxon>
        <taxon>asterids</taxon>
        <taxon>lamiids</taxon>
        <taxon>Solanales</taxon>
        <taxon>Solanaceae</taxon>
        <taxon>Solanoideae</taxon>
        <taxon>Solaneae</taxon>
        <taxon>Solanum</taxon>
        <taxon>Solanum subgen. Lycopersicon</taxon>
    </lineage>
</organism>
<dbReference type="EMBL" id="RXGB01011865">
    <property type="protein sequence ID" value="TMW83436.1"/>
    <property type="molecule type" value="Genomic_DNA"/>
</dbReference>
<dbReference type="InterPro" id="IPR017451">
    <property type="entry name" value="F-box-assoc_interact_dom"/>
</dbReference>
<dbReference type="CDD" id="cd22157">
    <property type="entry name" value="F-box_AtFBW1-like"/>
    <property type="match status" value="1"/>
</dbReference>
<dbReference type="PANTHER" id="PTHR31672:SF13">
    <property type="entry name" value="F-BOX PROTEIN CPR30-LIKE"/>
    <property type="match status" value="1"/>
</dbReference>
<sequence length="369" mass="42664">MAHESDLVSLLPPEIISEILVRLPVKSLLRMRSVSKSWLSLISTRQFIKTHLKFSTNKQDFDMLLLSTSCYEYSLKFYTCSLYAIMCQESPHVPDDLNFPYKDPLVDYNFVGSCDGLLCISSGVRDLFLWNPSIRKSKKLPISGSNEHRSSYLAYGIGYNECQDDYKVVQVVGSSHSEYGFQNEFRVYSLRTNSWKMIQEYPGVIFCNDPAKFVNGRLHWIATRVSDKNDTWFVFSLNLVDETYENVALPHLVYGNFDWELEILGGNLCVCSDYYKVRMDVWVMKAYGLVESWTKVASIPYFRAIEHSPFPVFISHNDEILLQHGSSLLIYNSTDNTFKHPQVQIHRGYEIQFSLYTRSLVSPHFVEEG</sequence>
<dbReference type="Pfam" id="PF00646">
    <property type="entry name" value="F-box"/>
    <property type="match status" value="1"/>
</dbReference>
<comment type="caution">
    <text evidence="2">The sequence shown here is derived from an EMBL/GenBank/DDBJ whole genome shotgun (WGS) entry which is preliminary data.</text>
</comment>
<proteinExistence type="predicted"/>
<dbReference type="InterPro" id="IPR011043">
    <property type="entry name" value="Gal_Oxase/kelch_b-propeller"/>
</dbReference>
<evidence type="ECO:0000313" key="2">
    <source>
        <dbReference type="EMBL" id="TMW83436.1"/>
    </source>
</evidence>
<dbReference type="AlphaFoldDB" id="A0A6N2AM03"/>
<gene>
    <name evidence="2" type="ORF">EJD97_001682</name>
</gene>
<protein>
    <recommendedName>
        <fullName evidence="1">F-box domain-containing protein</fullName>
    </recommendedName>
</protein>
<dbReference type="NCBIfam" id="TIGR01640">
    <property type="entry name" value="F_box_assoc_1"/>
    <property type="match status" value="1"/>
</dbReference>
<dbReference type="InterPro" id="IPR001810">
    <property type="entry name" value="F-box_dom"/>
</dbReference>
<dbReference type="InterPro" id="IPR050796">
    <property type="entry name" value="SCF_F-box_component"/>
</dbReference>
<dbReference type="SUPFAM" id="SSF50965">
    <property type="entry name" value="Galactose oxidase, central domain"/>
    <property type="match status" value="1"/>
</dbReference>
<evidence type="ECO:0000259" key="1">
    <source>
        <dbReference type="PROSITE" id="PS50181"/>
    </source>
</evidence>
<dbReference type="Pfam" id="PF07734">
    <property type="entry name" value="FBA_1"/>
    <property type="match status" value="1"/>
</dbReference>
<dbReference type="PANTHER" id="PTHR31672">
    <property type="entry name" value="BNACNNG10540D PROTEIN"/>
    <property type="match status" value="1"/>
</dbReference>
<dbReference type="PROSITE" id="PS50181">
    <property type="entry name" value="FBOX"/>
    <property type="match status" value="1"/>
</dbReference>
<dbReference type="InterPro" id="IPR036047">
    <property type="entry name" value="F-box-like_dom_sf"/>
</dbReference>
<dbReference type="Gene3D" id="1.20.1280.50">
    <property type="match status" value="1"/>
</dbReference>
<accession>A0A6N2AM03</accession>
<name>A0A6N2AM03_SOLCI</name>
<dbReference type="SUPFAM" id="SSF81383">
    <property type="entry name" value="F-box domain"/>
    <property type="match status" value="1"/>
</dbReference>
<feature type="domain" description="F-box" evidence="1">
    <location>
        <begin position="5"/>
        <end position="51"/>
    </location>
</feature>
<dbReference type="SMART" id="SM00256">
    <property type="entry name" value="FBOX"/>
    <property type="match status" value="1"/>
</dbReference>
<dbReference type="InterPro" id="IPR006527">
    <property type="entry name" value="F-box-assoc_dom_typ1"/>
</dbReference>